<dbReference type="GO" id="GO:0017150">
    <property type="term" value="F:tRNA dihydrouridine synthase activity"/>
    <property type="evidence" value="ECO:0007669"/>
    <property type="project" value="TreeGrafter"/>
</dbReference>
<comment type="caution">
    <text evidence="2">The sequence shown here is derived from an EMBL/GenBank/DDBJ whole genome shotgun (WGS) entry which is preliminary data.</text>
</comment>
<keyword evidence="2" id="KW-0560">Oxidoreductase</keyword>
<dbReference type="Gene3D" id="3.20.20.70">
    <property type="entry name" value="Aldolase class I"/>
    <property type="match status" value="1"/>
</dbReference>
<reference evidence="2 3" key="1">
    <citation type="journal article" date="2013" name="Genome Announc.">
        <title>Draft Genome Sequence of Desulfotignum phosphitoxidans DSM 13687 Strain FiPS-3.</title>
        <authorList>
            <person name="Poehlein A."/>
            <person name="Daniel R."/>
            <person name="Simeonova D.D."/>
        </authorList>
    </citation>
    <scope>NUCLEOTIDE SEQUENCE [LARGE SCALE GENOMIC DNA]</scope>
    <source>
        <strain evidence="2 3">DSM 13687</strain>
    </source>
</reference>
<evidence type="ECO:0000313" key="3">
    <source>
        <dbReference type="Proteomes" id="UP000014216"/>
    </source>
</evidence>
<dbReference type="EC" id="1.-.-.-" evidence="2"/>
<dbReference type="RefSeq" id="WP_006963793.1">
    <property type="nucleotide sequence ID" value="NZ_APJX01000001.1"/>
</dbReference>
<organism evidence="2 3">
    <name type="scientific">Desulfotignum phosphitoxidans DSM 13687</name>
    <dbReference type="NCBI Taxonomy" id="1286635"/>
    <lineage>
        <taxon>Bacteria</taxon>
        <taxon>Pseudomonadati</taxon>
        <taxon>Thermodesulfobacteriota</taxon>
        <taxon>Desulfobacteria</taxon>
        <taxon>Desulfobacterales</taxon>
        <taxon>Desulfobacteraceae</taxon>
        <taxon>Desulfotignum</taxon>
    </lineage>
</organism>
<dbReference type="EMBL" id="APJX01000001">
    <property type="protein sequence ID" value="EMS81135.1"/>
    <property type="molecule type" value="Genomic_DNA"/>
</dbReference>
<evidence type="ECO:0000259" key="1">
    <source>
        <dbReference type="Pfam" id="PF01207"/>
    </source>
</evidence>
<dbReference type="InterPro" id="IPR035587">
    <property type="entry name" value="DUS-like_FMN-bd"/>
</dbReference>
<proteinExistence type="predicted"/>
<evidence type="ECO:0000313" key="2">
    <source>
        <dbReference type="EMBL" id="EMS81135.1"/>
    </source>
</evidence>
<feature type="domain" description="DUS-like FMN-binding" evidence="1">
    <location>
        <begin position="9"/>
        <end position="241"/>
    </location>
</feature>
<sequence>MTANDFTLILAPLQGFTDVTFRNVYARHFSGVDEALAPFISTMRHQRLKPSRIKDVDPQHNLALPVVPQILGNVADDFIFLARHLADMGHTQVNWNLGCPHSKIAKKMRGSGLLMFPETIDALLETILGQIPVPLSVKIRLGRQNKEEIHDLIRVLNRHPLDHVILHPRTGVQMYRGKADLDAFAAAMNACVHPFVYNGDITDTPFFSMVRQRFPGICRFMIGRGILANPFLPEEIKGISSDPEQRPARLKKFHDDLVSAYAGRFSGPGHLTGRMKGFWHYLGPSFKHHKAPLKKILRSPCFEAYSAHVADFFDSDPQWGS</sequence>
<name>S0G2K4_9BACT</name>
<dbReference type="SUPFAM" id="SSF51395">
    <property type="entry name" value="FMN-linked oxidoreductases"/>
    <property type="match status" value="1"/>
</dbReference>
<dbReference type="PANTHER" id="PTHR45846">
    <property type="entry name" value="TRNA-DIHYDROURIDINE(47) SYNTHASE [NAD(P)(+)]-LIKE"/>
    <property type="match status" value="1"/>
</dbReference>
<dbReference type="InterPro" id="IPR013785">
    <property type="entry name" value="Aldolase_TIM"/>
</dbReference>
<dbReference type="OrthoDB" id="5289281at2"/>
<keyword evidence="3" id="KW-1185">Reference proteome</keyword>
<gene>
    <name evidence="2" type="primary">dhs1</name>
    <name evidence="2" type="ORF">Dpo_1c02740</name>
</gene>
<dbReference type="AlphaFoldDB" id="S0G2K4"/>
<dbReference type="CDD" id="cd02801">
    <property type="entry name" value="DUS_like_FMN"/>
    <property type="match status" value="1"/>
</dbReference>
<dbReference type="PANTHER" id="PTHR45846:SF1">
    <property type="entry name" value="TRNA-DIHYDROURIDINE(47) SYNTHASE [NAD(P)(+)]-LIKE"/>
    <property type="match status" value="1"/>
</dbReference>
<dbReference type="Proteomes" id="UP000014216">
    <property type="component" value="Unassembled WGS sequence"/>
</dbReference>
<protein>
    <submittedName>
        <fullName evidence="2">tRNA-dihydrouridine synthase Dhs</fullName>
        <ecNumber evidence="2">1.-.-.-</ecNumber>
    </submittedName>
</protein>
<accession>S0G2K4</accession>
<dbReference type="GO" id="GO:0003723">
    <property type="term" value="F:RNA binding"/>
    <property type="evidence" value="ECO:0007669"/>
    <property type="project" value="TreeGrafter"/>
</dbReference>
<dbReference type="Pfam" id="PF01207">
    <property type="entry name" value="Dus"/>
    <property type="match status" value="1"/>
</dbReference>